<reference evidence="2 3" key="1">
    <citation type="submission" date="2023-09" db="EMBL/GenBank/DDBJ databases">
        <authorList>
            <person name="Wang M."/>
        </authorList>
    </citation>
    <scope>NUCLEOTIDE SEQUENCE [LARGE SCALE GENOMIC DNA]</scope>
    <source>
        <strain evidence="2">GT-2023</strain>
        <tissue evidence="2">Liver</tissue>
    </source>
</reference>
<proteinExistence type="predicted"/>
<name>A0ABR3NLQ8_9TELE</name>
<dbReference type="Proteomes" id="UP001558613">
    <property type="component" value="Unassembled WGS sequence"/>
</dbReference>
<dbReference type="EMBL" id="JAYMGO010000003">
    <property type="protein sequence ID" value="KAL1277510.1"/>
    <property type="molecule type" value="Genomic_DNA"/>
</dbReference>
<organism evidence="2 3">
    <name type="scientific">Cirrhinus molitorella</name>
    <name type="common">mud carp</name>
    <dbReference type="NCBI Taxonomy" id="172907"/>
    <lineage>
        <taxon>Eukaryota</taxon>
        <taxon>Metazoa</taxon>
        <taxon>Chordata</taxon>
        <taxon>Craniata</taxon>
        <taxon>Vertebrata</taxon>
        <taxon>Euteleostomi</taxon>
        <taxon>Actinopterygii</taxon>
        <taxon>Neopterygii</taxon>
        <taxon>Teleostei</taxon>
        <taxon>Ostariophysi</taxon>
        <taxon>Cypriniformes</taxon>
        <taxon>Cyprinidae</taxon>
        <taxon>Labeoninae</taxon>
        <taxon>Labeonini</taxon>
        <taxon>Cirrhinus</taxon>
    </lineage>
</organism>
<keyword evidence="1" id="KW-0812">Transmembrane</keyword>
<sequence>MADPGGLKLSAPSQKSNCSLSRLSLIFFSFHGFCLLTALPPFFSPVRTVEQCSTRRHAFDRYPLQPALTGNRFLCLSVHLQASTAF</sequence>
<keyword evidence="1" id="KW-0472">Membrane</keyword>
<evidence type="ECO:0000313" key="3">
    <source>
        <dbReference type="Proteomes" id="UP001558613"/>
    </source>
</evidence>
<comment type="caution">
    <text evidence="2">The sequence shown here is derived from an EMBL/GenBank/DDBJ whole genome shotgun (WGS) entry which is preliminary data.</text>
</comment>
<evidence type="ECO:0000313" key="2">
    <source>
        <dbReference type="EMBL" id="KAL1277510.1"/>
    </source>
</evidence>
<evidence type="ECO:0000256" key="1">
    <source>
        <dbReference type="SAM" id="Phobius"/>
    </source>
</evidence>
<keyword evidence="3" id="KW-1185">Reference proteome</keyword>
<protein>
    <submittedName>
        <fullName evidence="2">Uncharacterized protein</fullName>
    </submittedName>
</protein>
<keyword evidence="1" id="KW-1133">Transmembrane helix</keyword>
<accession>A0ABR3NLQ8</accession>
<gene>
    <name evidence="2" type="ORF">QQF64_024183</name>
</gene>
<feature type="transmembrane region" description="Helical" evidence="1">
    <location>
        <begin position="23"/>
        <end position="43"/>
    </location>
</feature>